<dbReference type="CDD" id="cd04179">
    <property type="entry name" value="DPM_DPG-synthase_like"/>
    <property type="match status" value="1"/>
</dbReference>
<dbReference type="Proteomes" id="UP001596432">
    <property type="component" value="Unassembled WGS sequence"/>
</dbReference>
<evidence type="ECO:0000256" key="2">
    <source>
        <dbReference type="SAM" id="Phobius"/>
    </source>
</evidence>
<keyword evidence="2" id="KW-1133">Transmembrane helix</keyword>
<accession>A0ABD5Y7U3</accession>
<feature type="region of interest" description="Disordered" evidence="1">
    <location>
        <begin position="311"/>
        <end position="365"/>
    </location>
</feature>
<dbReference type="InterPro" id="IPR029044">
    <property type="entry name" value="Nucleotide-diphossugar_trans"/>
</dbReference>
<reference evidence="4 5" key="1">
    <citation type="journal article" date="2019" name="Int. J. Syst. Evol. Microbiol.">
        <title>The Global Catalogue of Microorganisms (GCM) 10K type strain sequencing project: providing services to taxonomists for standard genome sequencing and annotation.</title>
        <authorList>
            <consortium name="The Broad Institute Genomics Platform"/>
            <consortium name="The Broad Institute Genome Sequencing Center for Infectious Disease"/>
            <person name="Wu L."/>
            <person name="Ma J."/>
        </authorList>
    </citation>
    <scope>NUCLEOTIDE SEQUENCE [LARGE SCALE GENOMIC DNA]</scope>
    <source>
        <strain evidence="4 5">XZYJT29</strain>
    </source>
</reference>
<keyword evidence="4" id="KW-0328">Glycosyltransferase</keyword>
<organism evidence="4 5">
    <name type="scientific">Halosimplex aquaticum</name>
    <dbReference type="NCBI Taxonomy" id="3026162"/>
    <lineage>
        <taxon>Archaea</taxon>
        <taxon>Methanobacteriati</taxon>
        <taxon>Methanobacteriota</taxon>
        <taxon>Stenosarchaea group</taxon>
        <taxon>Halobacteria</taxon>
        <taxon>Halobacteriales</taxon>
        <taxon>Haloarculaceae</taxon>
        <taxon>Halosimplex</taxon>
    </lineage>
</organism>
<sequence length="365" mass="39592">MVEYDDVCVLVPTLNESETIGPVVESFSAEGFENILVIDGGSTDGTQSIAEEKGARVVQQRGSEGKGEALQEGFELTDAPVVLMLDGDQTYRAEDARAMLEPIFEGRADHVIGDRFADMEAGAMTRLNQFGNRVINWAFSVIHGRDYQDILSGYRALTRESIDRISLTEGHFGIETEMAVECVKHNVRTEVVPIRYCARPDESETNLRPFRDGADIILTLYKMAKTNNPLFYFGSVGVVSTVVGLVLGAYVAYEWITIPKTSHEVLAFLGASAILFGVQLLMFGVLSDMIVTVNREQTRQLEDLAQRLTDDDHLGSVSGPTDDRATRTTGGAALAAGDGRSVSGDDTEAADGEARAGEPSQPEQG</sequence>
<dbReference type="AlphaFoldDB" id="A0ABD5Y7U3"/>
<comment type="caution">
    <text evidence="4">The sequence shown here is derived from an EMBL/GenBank/DDBJ whole genome shotgun (WGS) entry which is preliminary data.</text>
</comment>
<dbReference type="InterPro" id="IPR050256">
    <property type="entry name" value="Glycosyltransferase_2"/>
</dbReference>
<keyword evidence="2" id="KW-0812">Transmembrane</keyword>
<evidence type="ECO:0000313" key="5">
    <source>
        <dbReference type="Proteomes" id="UP001596432"/>
    </source>
</evidence>
<keyword evidence="4" id="KW-0808">Transferase</keyword>
<keyword evidence="5" id="KW-1185">Reference proteome</keyword>
<feature type="domain" description="Glycosyltransferase 2-like" evidence="3">
    <location>
        <begin position="8"/>
        <end position="128"/>
    </location>
</feature>
<dbReference type="InterPro" id="IPR001173">
    <property type="entry name" value="Glyco_trans_2-like"/>
</dbReference>
<dbReference type="EC" id="2.4.1.-" evidence="4"/>
<proteinExistence type="predicted"/>
<gene>
    <name evidence="4" type="primary">aglJ</name>
    <name evidence="4" type="ORF">ACFQMA_18345</name>
</gene>
<evidence type="ECO:0000256" key="1">
    <source>
        <dbReference type="SAM" id="MobiDB-lite"/>
    </source>
</evidence>
<name>A0ABD5Y7U3_9EURY</name>
<dbReference type="Pfam" id="PF00535">
    <property type="entry name" value="Glycos_transf_2"/>
    <property type="match status" value="1"/>
</dbReference>
<dbReference type="Gene3D" id="3.90.550.10">
    <property type="entry name" value="Spore Coat Polysaccharide Biosynthesis Protein SpsA, Chain A"/>
    <property type="match status" value="1"/>
</dbReference>
<dbReference type="SUPFAM" id="SSF53448">
    <property type="entry name" value="Nucleotide-diphospho-sugar transferases"/>
    <property type="match status" value="1"/>
</dbReference>
<dbReference type="GeneID" id="78822107"/>
<feature type="transmembrane region" description="Helical" evidence="2">
    <location>
        <begin position="230"/>
        <end position="253"/>
    </location>
</feature>
<feature type="compositionally biased region" description="Low complexity" evidence="1">
    <location>
        <begin position="327"/>
        <end position="340"/>
    </location>
</feature>
<dbReference type="PANTHER" id="PTHR48090">
    <property type="entry name" value="UNDECAPRENYL-PHOSPHATE 4-DEOXY-4-FORMAMIDO-L-ARABINOSE TRANSFERASE-RELATED"/>
    <property type="match status" value="1"/>
</dbReference>
<feature type="transmembrane region" description="Helical" evidence="2">
    <location>
        <begin position="265"/>
        <end position="286"/>
    </location>
</feature>
<dbReference type="PANTHER" id="PTHR48090:SF7">
    <property type="entry name" value="RFBJ PROTEIN"/>
    <property type="match status" value="1"/>
</dbReference>
<protein>
    <submittedName>
        <fullName evidence="4">S-layer glycoprotein N-glycosyltransferase AglJ</fullName>
        <ecNumber evidence="4">2.4.1.-</ecNumber>
    </submittedName>
</protein>
<dbReference type="GO" id="GO:0016757">
    <property type="term" value="F:glycosyltransferase activity"/>
    <property type="evidence" value="ECO:0007669"/>
    <property type="project" value="UniProtKB-KW"/>
</dbReference>
<dbReference type="EMBL" id="JBHTAS010000001">
    <property type="protein sequence ID" value="MFC7141784.1"/>
    <property type="molecule type" value="Genomic_DNA"/>
</dbReference>
<dbReference type="InterPro" id="IPR026456">
    <property type="entry name" value="GCTrfase_AglJ"/>
</dbReference>
<dbReference type="NCBIfam" id="TIGR04182">
    <property type="entry name" value="glyco_TIGR04182"/>
    <property type="match status" value="1"/>
</dbReference>
<evidence type="ECO:0000259" key="3">
    <source>
        <dbReference type="Pfam" id="PF00535"/>
    </source>
</evidence>
<evidence type="ECO:0000313" key="4">
    <source>
        <dbReference type="EMBL" id="MFC7141784.1"/>
    </source>
</evidence>
<keyword evidence="2" id="KW-0472">Membrane</keyword>
<dbReference type="RefSeq" id="WP_274322862.1">
    <property type="nucleotide sequence ID" value="NZ_CP118158.1"/>
</dbReference>